<sequence length="235" mass="26752">MPKVPFATIQQPLIPPSLLPTLHDYFHCIPPVYFAEYEAIIQSISGWSEASVPLMTVARRIADTRQRLAAAPSSRRKWLSRWKRGDQARRTADEQQLLADQRLYILLVCRYQYLKLVLRVELERFDVPGMFRYDATNVPGLRNLPSLVLSPEQLGHLYERGIVLDIPPPDTPPVYLPALPASSETCRVLLFILEYNGYSTMQELTAAAKKRLGPVQGNEADWECSEWQIDSLSKG</sequence>
<evidence type="ECO:0000313" key="1">
    <source>
        <dbReference type="EMBL" id="GJN89472.1"/>
    </source>
</evidence>
<protein>
    <submittedName>
        <fullName evidence="1">Uncharacterized protein</fullName>
    </submittedName>
</protein>
<gene>
    <name evidence="1" type="ORF">Rhopal_002458-T1</name>
</gene>
<dbReference type="EMBL" id="BQKY01000005">
    <property type="protein sequence ID" value="GJN89472.1"/>
    <property type="molecule type" value="Genomic_DNA"/>
</dbReference>
<accession>A0AAV5GJE8</accession>
<reference evidence="1 2" key="1">
    <citation type="submission" date="2021-12" db="EMBL/GenBank/DDBJ databases">
        <title>High titer production of polyol ester of fatty acids by Rhodotorula paludigena BS15 towards product separation-free biomass refinery.</title>
        <authorList>
            <person name="Mano J."/>
            <person name="Ono H."/>
            <person name="Tanaka T."/>
            <person name="Naito K."/>
            <person name="Sushida H."/>
            <person name="Ike M."/>
            <person name="Tokuyasu K."/>
            <person name="Kitaoka M."/>
        </authorList>
    </citation>
    <scope>NUCLEOTIDE SEQUENCE [LARGE SCALE GENOMIC DNA]</scope>
    <source>
        <strain evidence="1 2">BS15</strain>
    </source>
</reference>
<comment type="caution">
    <text evidence="1">The sequence shown here is derived from an EMBL/GenBank/DDBJ whole genome shotgun (WGS) entry which is preliminary data.</text>
</comment>
<name>A0AAV5GJE8_9BASI</name>
<dbReference type="Proteomes" id="UP001342314">
    <property type="component" value="Unassembled WGS sequence"/>
</dbReference>
<organism evidence="1 2">
    <name type="scientific">Rhodotorula paludigena</name>
    <dbReference type="NCBI Taxonomy" id="86838"/>
    <lineage>
        <taxon>Eukaryota</taxon>
        <taxon>Fungi</taxon>
        <taxon>Dikarya</taxon>
        <taxon>Basidiomycota</taxon>
        <taxon>Pucciniomycotina</taxon>
        <taxon>Microbotryomycetes</taxon>
        <taxon>Sporidiobolales</taxon>
        <taxon>Sporidiobolaceae</taxon>
        <taxon>Rhodotorula</taxon>
    </lineage>
</organism>
<keyword evidence="2" id="KW-1185">Reference proteome</keyword>
<evidence type="ECO:0000313" key="2">
    <source>
        <dbReference type="Proteomes" id="UP001342314"/>
    </source>
</evidence>
<proteinExistence type="predicted"/>
<dbReference type="AlphaFoldDB" id="A0AAV5GJE8"/>